<feature type="transmembrane region" description="Helical" evidence="2">
    <location>
        <begin position="744"/>
        <end position="763"/>
    </location>
</feature>
<accession>A0A8J6CD73</accession>
<dbReference type="Proteomes" id="UP000751190">
    <property type="component" value="Unassembled WGS sequence"/>
</dbReference>
<feature type="compositionally biased region" description="Polar residues" evidence="1">
    <location>
        <begin position="627"/>
        <end position="645"/>
    </location>
</feature>
<feature type="transmembrane region" description="Helical" evidence="2">
    <location>
        <begin position="974"/>
        <end position="998"/>
    </location>
</feature>
<feature type="compositionally biased region" description="Basic and acidic residues" evidence="1">
    <location>
        <begin position="19"/>
        <end position="35"/>
    </location>
</feature>
<dbReference type="AlphaFoldDB" id="A0A8J6CD73"/>
<feature type="transmembrane region" description="Helical" evidence="2">
    <location>
        <begin position="150"/>
        <end position="171"/>
    </location>
</feature>
<feature type="compositionally biased region" description="Basic residues" evidence="1">
    <location>
        <begin position="692"/>
        <end position="710"/>
    </location>
</feature>
<feature type="region of interest" description="Disordered" evidence="1">
    <location>
        <begin position="475"/>
        <end position="508"/>
    </location>
</feature>
<feature type="region of interest" description="Disordered" evidence="1">
    <location>
        <begin position="1"/>
        <end position="41"/>
    </location>
</feature>
<proteinExistence type="predicted"/>
<feature type="transmembrane region" description="Helical" evidence="2">
    <location>
        <begin position="1086"/>
        <end position="1103"/>
    </location>
</feature>
<feature type="transmembrane region" description="Helical" evidence="2">
    <location>
        <begin position="119"/>
        <end position="138"/>
    </location>
</feature>
<feature type="compositionally biased region" description="Low complexity" evidence="1">
    <location>
        <begin position="475"/>
        <end position="492"/>
    </location>
</feature>
<reference evidence="3" key="1">
    <citation type="submission" date="2021-05" db="EMBL/GenBank/DDBJ databases">
        <title>The genome of the haptophyte Pavlova lutheri (Diacronema luteri, Pavlovales) - a model for lipid biosynthesis in eukaryotic algae.</title>
        <authorList>
            <person name="Hulatt C.J."/>
            <person name="Posewitz M.C."/>
        </authorList>
    </citation>
    <scope>NUCLEOTIDE SEQUENCE</scope>
    <source>
        <strain evidence="3">NIVA-4/92</strain>
    </source>
</reference>
<feature type="transmembrane region" description="Helical" evidence="2">
    <location>
        <begin position="183"/>
        <end position="205"/>
    </location>
</feature>
<protein>
    <submittedName>
        <fullName evidence="3">Uncharacterized protein</fullName>
    </submittedName>
</protein>
<feature type="compositionally biased region" description="Basic residues" evidence="1">
    <location>
        <begin position="654"/>
        <end position="667"/>
    </location>
</feature>
<dbReference type="EMBL" id="JAGTXO010000010">
    <property type="protein sequence ID" value="KAG8465545.1"/>
    <property type="molecule type" value="Genomic_DNA"/>
</dbReference>
<keyword evidence="2" id="KW-0472">Membrane</keyword>
<keyword evidence="4" id="KW-1185">Reference proteome</keyword>
<comment type="caution">
    <text evidence="3">The sequence shown here is derived from an EMBL/GenBank/DDBJ whole genome shotgun (WGS) entry which is preliminary data.</text>
</comment>
<feature type="transmembrane region" description="Helical" evidence="2">
    <location>
        <begin position="880"/>
        <end position="902"/>
    </location>
</feature>
<feature type="transmembrane region" description="Helical" evidence="2">
    <location>
        <begin position="280"/>
        <end position="303"/>
    </location>
</feature>
<feature type="transmembrane region" description="Helical" evidence="2">
    <location>
        <begin position="315"/>
        <end position="336"/>
    </location>
</feature>
<feature type="transmembrane region" description="Helical" evidence="2">
    <location>
        <begin position="342"/>
        <end position="367"/>
    </location>
</feature>
<evidence type="ECO:0000256" key="2">
    <source>
        <dbReference type="SAM" id="Phobius"/>
    </source>
</evidence>
<keyword evidence="2" id="KW-1133">Transmembrane helix</keyword>
<evidence type="ECO:0000313" key="4">
    <source>
        <dbReference type="Proteomes" id="UP000751190"/>
    </source>
</evidence>
<evidence type="ECO:0000313" key="3">
    <source>
        <dbReference type="EMBL" id="KAG8465545.1"/>
    </source>
</evidence>
<sequence>MRAARGSDVTLPAESEAGDDVRVAERDEAAEHVSEPPDDDSASIVEDAISTAFTCANWALQVVVAITLSESAVLGAGRYTWVSAFVVAPLVANVCAIICWLLYSPAKGFLRKLEREPDAQVLVLLLGTISTDALALLSAHDEDRAIVRTLGLLSNFLADIPFFAIELHLVLAGFSTPVLVASLALNFVSIGVKLTRNWIIALLSYNRWRRFGRVRALSRGIAQNFHMEDALSLPCSLAFWLFALVFTAAISTRPLLTAQLAPALDKLPRGEWERELVRCYYGAVAAFFLNATANGTLWTAYLANPRFSHEWLLKSPLLSAAIATVGLVDGCALNAFTQNAMWHARVLANGMLVRLLAFDFPILVIAWRVHVTLRSDACDADVRCAAFARAQAQPFVASLPAVAMICVWWKVYRLLVCHVTRGTHGGDDGLEWRDAQLQPLSADAAFALTIGDDDGDDDLDMVALAAEAAAMEEASAAPVVHGSGSAAQRARAPSPPPPRGATTPKVRANRLRLPAGARGAGSGLTQPLSSLTTSLLFGAVETPDSELEVVDEPRPPPPRARAAPSAQPSGAARRPRARSTDGAAEEARGGGARGDHAADATGADGDDAPRTARAGESARARLAGPMTASTVSSRRGSNAAMSAASSFGVGADKRGKRKGRGRARRGKERASSVPNARQAAIDELAEIDHERKRQQRLQRGRNPRSGRRRPHSDESSTQPIILFHVWLAFARGCGGSRWLGQMPMAALCIANLALRMLFVAQAWRMADALPPGAGASGQAVIAQLTIGVLALSTLASAVAAGAAMRAGASAHARSAFRSTPVLSVLALTCGTFDPELAGALLEGFDALAVCAWSLVVQDAPWLVVQGIALSRYQFGAQLPITMTVHIALLVWKLLRILVLALARRSPAETTSGFFRHTRWGDLFPLALSYTQAGLAIVLGVRVLWLVRRDTTYRQRDIEVGALFTAQTDALLIRYLLATSTIIALGVISRLCVVCYFLAHRGFAHRGIYRHSMFSSAALALSLVEGSVFTALAKSPASYKVFKMATAMISLGLYDLPTTALHAAFYFGFVDFNELGVTIDGRGIEGLLRATAIVSIACVLYRVFNLVLIKATLSDGDDPFENSALVRCLGGALACCTWTPSAPKLPRARQTAKSPHTPAADDAQSDDGDFDEDERRAV</sequence>
<feature type="transmembrane region" description="Helical" evidence="2">
    <location>
        <begin position="783"/>
        <end position="804"/>
    </location>
</feature>
<feature type="transmembrane region" description="Helical" evidence="2">
    <location>
        <begin position="80"/>
        <end position="103"/>
    </location>
</feature>
<feature type="compositionally biased region" description="Low complexity" evidence="1">
    <location>
        <begin position="560"/>
        <end position="572"/>
    </location>
</feature>
<feature type="region of interest" description="Disordered" evidence="1">
    <location>
        <begin position="542"/>
        <end position="715"/>
    </location>
</feature>
<feature type="compositionally biased region" description="Basic and acidic residues" evidence="1">
    <location>
        <begin position="585"/>
        <end position="598"/>
    </location>
</feature>
<feature type="transmembrane region" description="Helical" evidence="2">
    <location>
        <begin position="1044"/>
        <end position="1066"/>
    </location>
</feature>
<organism evidence="3 4">
    <name type="scientific">Diacronema lutheri</name>
    <name type="common">Unicellular marine alga</name>
    <name type="synonym">Monochrysis lutheri</name>
    <dbReference type="NCBI Taxonomy" id="2081491"/>
    <lineage>
        <taxon>Eukaryota</taxon>
        <taxon>Haptista</taxon>
        <taxon>Haptophyta</taxon>
        <taxon>Pavlovophyceae</taxon>
        <taxon>Pavlovales</taxon>
        <taxon>Pavlovaceae</taxon>
        <taxon>Diacronema</taxon>
    </lineage>
</organism>
<feature type="transmembrane region" description="Helical" evidence="2">
    <location>
        <begin position="1010"/>
        <end position="1032"/>
    </location>
</feature>
<gene>
    <name evidence="3" type="ORF">KFE25_002852</name>
</gene>
<feature type="transmembrane region" description="Helical" evidence="2">
    <location>
        <begin position="922"/>
        <end position="946"/>
    </location>
</feature>
<feature type="region of interest" description="Disordered" evidence="1">
    <location>
        <begin position="1142"/>
        <end position="1177"/>
    </location>
</feature>
<evidence type="ECO:0000256" key="1">
    <source>
        <dbReference type="SAM" id="MobiDB-lite"/>
    </source>
</evidence>
<feature type="compositionally biased region" description="Acidic residues" evidence="1">
    <location>
        <begin position="1162"/>
        <end position="1171"/>
    </location>
</feature>
<keyword evidence="2" id="KW-0812">Transmembrane</keyword>
<name>A0A8J6CD73_DIALT</name>
<dbReference type="OrthoDB" id="10629608at2759"/>